<evidence type="ECO:0000313" key="1">
    <source>
        <dbReference type="EMBL" id="GME94694.1"/>
    </source>
</evidence>
<name>A0ACB5TTV8_AMBMO</name>
<reference evidence="1" key="1">
    <citation type="submission" date="2023-04" db="EMBL/GenBank/DDBJ databases">
        <title>Ambrosiozyma monospora NBRC 10751.</title>
        <authorList>
            <person name="Ichikawa N."/>
            <person name="Sato H."/>
            <person name="Tonouchi N."/>
        </authorList>
    </citation>
    <scope>NUCLEOTIDE SEQUENCE</scope>
    <source>
        <strain evidence="1">NBRC 10751</strain>
    </source>
</reference>
<proteinExistence type="predicted"/>
<dbReference type="Proteomes" id="UP001165064">
    <property type="component" value="Unassembled WGS sequence"/>
</dbReference>
<sequence>MDRSWPRYLKGKTIVTKKHVETNPDDPPTLSSLIEKYATEDLPRRSDEKTKRDFDYSDVELSKLLVTLMPEGKPHKVAEARSLTEIFYHQQTLPLPKLLLRAHKSLTTDAFETSLVEGKVSVLYNRIEELKRRHSWSMRQPKKFIDPFLKSNNYKKTHWDSLLSEAKWLSTDMKEERRFKLYQCYEIAQAISDYWTYDCCQD</sequence>
<comment type="caution">
    <text evidence="1">The sequence shown here is derived from an EMBL/GenBank/DDBJ whole genome shotgun (WGS) entry which is preliminary data.</text>
</comment>
<evidence type="ECO:0000313" key="2">
    <source>
        <dbReference type="Proteomes" id="UP001165064"/>
    </source>
</evidence>
<accession>A0ACB5TTV8</accession>
<dbReference type="EMBL" id="BSXS01009132">
    <property type="protein sequence ID" value="GME94694.1"/>
    <property type="molecule type" value="Genomic_DNA"/>
</dbReference>
<gene>
    <name evidence="1" type="ORF">Amon02_000962500</name>
</gene>
<organism evidence="1 2">
    <name type="scientific">Ambrosiozyma monospora</name>
    <name type="common">Yeast</name>
    <name type="synonym">Endomycopsis monosporus</name>
    <dbReference type="NCBI Taxonomy" id="43982"/>
    <lineage>
        <taxon>Eukaryota</taxon>
        <taxon>Fungi</taxon>
        <taxon>Dikarya</taxon>
        <taxon>Ascomycota</taxon>
        <taxon>Saccharomycotina</taxon>
        <taxon>Pichiomycetes</taxon>
        <taxon>Pichiales</taxon>
        <taxon>Pichiaceae</taxon>
        <taxon>Ambrosiozyma</taxon>
    </lineage>
</organism>
<protein>
    <submittedName>
        <fullName evidence="1">Unnamed protein product</fullName>
    </submittedName>
</protein>
<keyword evidence="2" id="KW-1185">Reference proteome</keyword>